<dbReference type="PRINTS" id="PR00081">
    <property type="entry name" value="GDHRDH"/>
</dbReference>
<dbReference type="AlphaFoldDB" id="A0A318EDS4"/>
<dbReference type="InterPro" id="IPR050259">
    <property type="entry name" value="SDR"/>
</dbReference>
<proteinExistence type="inferred from homology"/>
<dbReference type="InterPro" id="IPR002347">
    <property type="entry name" value="SDR_fam"/>
</dbReference>
<keyword evidence="4" id="KW-1185">Reference proteome</keyword>
<dbReference type="PANTHER" id="PTHR42879:SF6">
    <property type="entry name" value="NADPH-DEPENDENT REDUCTASE BACG"/>
    <property type="match status" value="1"/>
</dbReference>
<dbReference type="SUPFAM" id="SSF51735">
    <property type="entry name" value="NAD(P)-binding Rossmann-fold domains"/>
    <property type="match status" value="1"/>
</dbReference>
<dbReference type="Proteomes" id="UP000248330">
    <property type="component" value="Unassembled WGS sequence"/>
</dbReference>
<evidence type="ECO:0000256" key="2">
    <source>
        <dbReference type="RuleBase" id="RU000363"/>
    </source>
</evidence>
<dbReference type="Gene3D" id="3.40.50.720">
    <property type="entry name" value="NAD(P)-binding Rossmann-like Domain"/>
    <property type="match status" value="1"/>
</dbReference>
<reference evidence="3 4" key="1">
    <citation type="submission" date="2018-04" db="EMBL/GenBank/DDBJ databases">
        <title>Genomic Encyclopedia of Type Strains, Phase IV (KMG-IV): sequencing the most valuable type-strain genomes for metagenomic binning, comparative biology and taxonomic classification.</title>
        <authorList>
            <person name="Goeker M."/>
        </authorList>
    </citation>
    <scope>NUCLEOTIDE SEQUENCE [LARGE SCALE GENOMIC DNA]</scope>
    <source>
        <strain evidence="3 4">DSM 104150</strain>
    </source>
</reference>
<dbReference type="RefSeq" id="WP_110264298.1">
    <property type="nucleotide sequence ID" value="NZ_CAKZQT010000035.1"/>
</dbReference>
<comment type="caution">
    <text evidence="3">The sequence shown here is derived from an EMBL/GenBank/DDBJ whole genome shotgun (WGS) entry which is preliminary data.</text>
</comment>
<evidence type="ECO:0000256" key="1">
    <source>
        <dbReference type="ARBA" id="ARBA00006484"/>
    </source>
</evidence>
<evidence type="ECO:0000313" key="3">
    <source>
        <dbReference type="EMBL" id="PXV70651.1"/>
    </source>
</evidence>
<sequence>MPKAEPTLHSRVALVTGASRGIGRAIAVRLAAHGAAVVVASSPRSVAQAQQVCAAIADAGGRAAFVSADLADPAARARLAAESLAAFGHIDILVNNAAGISAYAPPSRIDAAARRAMFELDFHAPVDLAQALLPAMRERAWGRVVNIGSDTVRQPPIPYPGPAKQVHALALYGCAKAALERYTQALAAELHGSGVCASLVSPHKIARSESAEAVVRQLQDIHPDWVEPVEMMAEAAYALIGTGLNGWCGSSRALLQLLQQPLRALDGARVLGDALTLDRDLAR</sequence>
<organism evidence="3 4">
    <name type="scientific">Sinimarinibacterium flocculans</name>
    <dbReference type="NCBI Taxonomy" id="985250"/>
    <lineage>
        <taxon>Bacteria</taxon>
        <taxon>Pseudomonadati</taxon>
        <taxon>Pseudomonadota</taxon>
        <taxon>Gammaproteobacteria</taxon>
        <taxon>Nevskiales</taxon>
        <taxon>Nevskiaceae</taxon>
        <taxon>Sinimarinibacterium</taxon>
    </lineage>
</organism>
<comment type="similarity">
    <text evidence="1 2">Belongs to the short-chain dehydrogenases/reductases (SDR) family.</text>
</comment>
<name>A0A318EDS4_9GAMM</name>
<gene>
    <name evidence="3" type="ORF">C8D93_102510</name>
</gene>
<protein>
    <submittedName>
        <fullName evidence="3">Short-subunit dehydrogenase</fullName>
    </submittedName>
</protein>
<dbReference type="InterPro" id="IPR036291">
    <property type="entry name" value="NAD(P)-bd_dom_sf"/>
</dbReference>
<dbReference type="CDD" id="cd05233">
    <property type="entry name" value="SDR_c"/>
    <property type="match status" value="1"/>
</dbReference>
<accession>A0A318EDS4</accession>
<dbReference type="EMBL" id="QICN01000002">
    <property type="protein sequence ID" value="PXV70651.1"/>
    <property type="molecule type" value="Genomic_DNA"/>
</dbReference>
<dbReference type="OrthoDB" id="9810935at2"/>
<dbReference type="Pfam" id="PF00106">
    <property type="entry name" value="adh_short"/>
    <property type="match status" value="1"/>
</dbReference>
<dbReference type="PANTHER" id="PTHR42879">
    <property type="entry name" value="3-OXOACYL-(ACYL-CARRIER-PROTEIN) REDUCTASE"/>
    <property type="match status" value="1"/>
</dbReference>
<evidence type="ECO:0000313" key="4">
    <source>
        <dbReference type="Proteomes" id="UP000248330"/>
    </source>
</evidence>
<dbReference type="PRINTS" id="PR00080">
    <property type="entry name" value="SDRFAMILY"/>
</dbReference>